<comment type="caution">
    <text evidence="8">The sequence shown here is derived from an EMBL/GenBank/DDBJ whole genome shotgun (WGS) entry which is preliminary data.</text>
</comment>
<dbReference type="InterPro" id="IPR003812">
    <property type="entry name" value="Fido"/>
</dbReference>
<dbReference type="Gene3D" id="1.10.3290.10">
    <property type="entry name" value="Fido-like domain"/>
    <property type="match status" value="1"/>
</dbReference>
<feature type="domain" description="Fido" evidence="7">
    <location>
        <begin position="91"/>
        <end position="244"/>
    </location>
</feature>
<evidence type="ECO:0000256" key="2">
    <source>
        <dbReference type="ARBA" id="ARBA00023163"/>
    </source>
</evidence>
<dbReference type="InterPro" id="IPR036388">
    <property type="entry name" value="WH-like_DNA-bd_sf"/>
</dbReference>
<evidence type="ECO:0000313" key="9">
    <source>
        <dbReference type="Proteomes" id="UP000260983"/>
    </source>
</evidence>
<dbReference type="SMART" id="SM00420">
    <property type="entry name" value="HTH_DEOR"/>
    <property type="match status" value="1"/>
</dbReference>
<dbReference type="GO" id="GO:0005524">
    <property type="term" value="F:ATP binding"/>
    <property type="evidence" value="ECO:0007669"/>
    <property type="project" value="UniProtKB-KW"/>
</dbReference>
<dbReference type="Proteomes" id="UP000260983">
    <property type="component" value="Unassembled WGS sequence"/>
</dbReference>
<dbReference type="RefSeq" id="WP_117724699.1">
    <property type="nucleotide sequence ID" value="NZ_QSUL01000009.1"/>
</dbReference>
<dbReference type="PROSITE" id="PS51459">
    <property type="entry name" value="FIDO"/>
    <property type="match status" value="1"/>
</dbReference>
<dbReference type="Pfam" id="PF02661">
    <property type="entry name" value="Fic"/>
    <property type="match status" value="1"/>
</dbReference>
<proteinExistence type="predicted"/>
<dbReference type="InterPro" id="IPR001034">
    <property type="entry name" value="DeoR_HTH"/>
</dbReference>
<evidence type="ECO:0000256" key="5">
    <source>
        <dbReference type="PIRSR" id="PIRSR640198-3"/>
    </source>
</evidence>
<accession>A0A3E5BAH4</accession>
<dbReference type="InterPro" id="IPR036390">
    <property type="entry name" value="WH_DNA-bd_sf"/>
</dbReference>
<keyword evidence="4" id="KW-0547">Nucleotide-binding</keyword>
<evidence type="ECO:0000256" key="4">
    <source>
        <dbReference type="PIRSR" id="PIRSR640198-2"/>
    </source>
</evidence>
<dbReference type="SUPFAM" id="SSF140931">
    <property type="entry name" value="Fic-like"/>
    <property type="match status" value="1"/>
</dbReference>
<protein>
    <submittedName>
        <fullName evidence="8">DeoR family transcriptional regulator</fullName>
    </submittedName>
</protein>
<keyword evidence="4" id="KW-0067">ATP-binding</keyword>
<feature type="active site" evidence="3">
    <location>
        <position position="186"/>
    </location>
</feature>
<dbReference type="Pfam" id="PF08220">
    <property type="entry name" value="HTH_DeoR"/>
    <property type="match status" value="1"/>
</dbReference>
<dbReference type="EMBL" id="QSUL01000009">
    <property type="protein sequence ID" value="RGN34355.1"/>
    <property type="molecule type" value="Genomic_DNA"/>
</dbReference>
<dbReference type="PANTHER" id="PTHR13504:SF38">
    <property type="entry name" value="FIDO DOMAIN-CONTAINING PROTEIN"/>
    <property type="match status" value="1"/>
</dbReference>
<dbReference type="PROSITE" id="PS51000">
    <property type="entry name" value="HTH_DEOR_2"/>
    <property type="match status" value="1"/>
</dbReference>
<dbReference type="PANTHER" id="PTHR13504">
    <property type="entry name" value="FIDO DOMAIN-CONTAINING PROTEIN DDB_G0283145"/>
    <property type="match status" value="1"/>
</dbReference>
<reference evidence="8 9" key="1">
    <citation type="submission" date="2018-08" db="EMBL/GenBank/DDBJ databases">
        <title>A genome reference for cultivated species of the human gut microbiota.</title>
        <authorList>
            <person name="Zou Y."/>
            <person name="Xue W."/>
            <person name="Luo G."/>
        </authorList>
    </citation>
    <scope>NUCLEOTIDE SEQUENCE [LARGE SCALE GENOMIC DNA]</scope>
    <source>
        <strain evidence="8 9">OM05-15BH</strain>
    </source>
</reference>
<dbReference type="InterPro" id="IPR036597">
    <property type="entry name" value="Fido-like_dom_sf"/>
</dbReference>
<evidence type="ECO:0000259" key="7">
    <source>
        <dbReference type="PROSITE" id="PS51459"/>
    </source>
</evidence>
<keyword evidence="2" id="KW-0804">Transcription</keyword>
<organism evidence="8 9">
    <name type="scientific">Bacteroides oleiciplenus</name>
    <dbReference type="NCBI Taxonomy" id="626931"/>
    <lineage>
        <taxon>Bacteria</taxon>
        <taxon>Pseudomonadati</taxon>
        <taxon>Bacteroidota</taxon>
        <taxon>Bacteroidia</taxon>
        <taxon>Bacteroidales</taxon>
        <taxon>Bacteroidaceae</taxon>
        <taxon>Bacteroides</taxon>
    </lineage>
</organism>
<evidence type="ECO:0000256" key="3">
    <source>
        <dbReference type="PIRSR" id="PIRSR640198-1"/>
    </source>
</evidence>
<gene>
    <name evidence="8" type="ORF">DXB65_14615</name>
</gene>
<name>A0A3E5BAH4_9BACE</name>
<feature type="binding site" evidence="4">
    <location>
        <begin position="190"/>
        <end position="197"/>
    </location>
    <ligand>
        <name>ATP</name>
        <dbReference type="ChEBI" id="CHEBI:30616"/>
    </ligand>
</feature>
<evidence type="ECO:0000313" key="8">
    <source>
        <dbReference type="EMBL" id="RGN34355.1"/>
    </source>
</evidence>
<dbReference type="Gene3D" id="1.10.10.10">
    <property type="entry name" value="Winged helix-like DNA-binding domain superfamily/Winged helix DNA-binding domain"/>
    <property type="match status" value="1"/>
</dbReference>
<dbReference type="SUPFAM" id="SSF46785">
    <property type="entry name" value="Winged helix' DNA-binding domain"/>
    <property type="match status" value="1"/>
</dbReference>
<evidence type="ECO:0000259" key="6">
    <source>
        <dbReference type="PROSITE" id="PS51000"/>
    </source>
</evidence>
<dbReference type="AlphaFoldDB" id="A0A3E5BAH4"/>
<evidence type="ECO:0000256" key="1">
    <source>
        <dbReference type="ARBA" id="ARBA00023015"/>
    </source>
</evidence>
<feature type="domain" description="HTH deoR-type" evidence="6">
    <location>
        <begin position="283"/>
        <end position="338"/>
    </location>
</feature>
<keyword evidence="1" id="KW-0805">Transcription regulation</keyword>
<sequence length="347" mass="39719">MNRELKILSLLAQFKELGIDKQIDYDKFYLYSIITHSTAIEGSTVTEVENQLLFDEGISAKGRSMAEQLMNLDLKAAYEQSIVFAKNHSDISINMLKQLSSIVLKNTGTTYQTALGEFSSANGDLRLLNVTAGTGGRSYMNYSKVPIRLAELCESINQRRKALIKEDIIECYKLSFDAHFQLVTIHPWADGNGRMTRLLMNQLQLEFGIIPTNINKNHKAEYIESLIATRENDDIGLFRNFMFDEHIRNLEQMIHNYQSSIDDDIKVDKDVRVNVHQNVRVKPTSRENRIIELMAENENITVHQLANALNVNERTIRRDITNLKERGVLTRIGADKNGIWKITGRQN</sequence>
<feature type="site" description="Important for autoinhibition of adenylyltransferase activity" evidence="5">
    <location>
        <position position="41"/>
    </location>
</feature>
<dbReference type="InterPro" id="IPR040198">
    <property type="entry name" value="Fido_containing"/>
</dbReference>
<dbReference type="GO" id="GO:0003700">
    <property type="term" value="F:DNA-binding transcription factor activity"/>
    <property type="evidence" value="ECO:0007669"/>
    <property type="project" value="InterPro"/>
</dbReference>